<gene>
    <name evidence="1" type="ORF">NLG97_g4576</name>
</gene>
<dbReference type="Proteomes" id="UP001148737">
    <property type="component" value="Unassembled WGS sequence"/>
</dbReference>
<organism evidence="1 2">
    <name type="scientific">Lecanicillium saksenae</name>
    <dbReference type="NCBI Taxonomy" id="468837"/>
    <lineage>
        <taxon>Eukaryota</taxon>
        <taxon>Fungi</taxon>
        <taxon>Dikarya</taxon>
        <taxon>Ascomycota</taxon>
        <taxon>Pezizomycotina</taxon>
        <taxon>Sordariomycetes</taxon>
        <taxon>Hypocreomycetidae</taxon>
        <taxon>Hypocreales</taxon>
        <taxon>Cordycipitaceae</taxon>
        <taxon>Lecanicillium</taxon>
    </lineage>
</organism>
<dbReference type="EMBL" id="JANAKD010000461">
    <property type="protein sequence ID" value="KAJ3493685.1"/>
    <property type="molecule type" value="Genomic_DNA"/>
</dbReference>
<proteinExistence type="predicted"/>
<sequence>MMQTVPSLVGTGTAIAAAASGLVFGHPTDSDPGRPLGRRVLHKRNASFDPSPTRYDRLSSPSVASRPSTSHPHQAMAMAMAADDLNHSTLPRPASRSRPPLSRYQRPQSSQFPSRRSSTKNNTLGNETEVTSGPQIDSRRNSLSSTGSWIRRLSLRPLSQHGSSPRSSMVLDRQSVTLSHSSTAPILRPKTAGPNLPPNKLVKRSPSIQNHDSQQVSRSKSKGHLPALRRPATSHQRSATLEQLRLNAQENQAFPLSGEPKYSFEQRPSTESIFTSSNTTTSQTLSENTHWSSFFHSRRTSLAVDGRPNTGSPRSRANTVRRISAKAISVCQNTVHLVKPKMVTSSSQSSLRRGPSTHLAPPAEIVPEQVEQEAQEEEKYTSRRKLAAAKQEEAMSPLSPLSPISPTAVDHDRDDVTERSSSSMRMKRSLSTSFATVTGHLAACVSAH</sequence>
<comment type="caution">
    <text evidence="1">The sequence shown here is derived from an EMBL/GenBank/DDBJ whole genome shotgun (WGS) entry which is preliminary data.</text>
</comment>
<accession>A0ACC1QW45</accession>
<keyword evidence="2" id="KW-1185">Reference proteome</keyword>
<evidence type="ECO:0000313" key="2">
    <source>
        <dbReference type="Proteomes" id="UP001148737"/>
    </source>
</evidence>
<name>A0ACC1QW45_9HYPO</name>
<protein>
    <submittedName>
        <fullName evidence="1">Uncharacterized protein</fullName>
    </submittedName>
</protein>
<reference evidence="1" key="1">
    <citation type="submission" date="2022-07" db="EMBL/GenBank/DDBJ databases">
        <title>Genome Sequence of Lecanicillium saksenae.</title>
        <authorList>
            <person name="Buettner E."/>
        </authorList>
    </citation>
    <scope>NUCLEOTIDE SEQUENCE</scope>
    <source>
        <strain evidence="1">VT-O1</strain>
    </source>
</reference>
<evidence type="ECO:0000313" key="1">
    <source>
        <dbReference type="EMBL" id="KAJ3493685.1"/>
    </source>
</evidence>